<dbReference type="InterPro" id="IPR019079">
    <property type="entry name" value="Capsule_synth_CapA"/>
</dbReference>
<evidence type="ECO:0000256" key="1">
    <source>
        <dbReference type="ARBA" id="ARBA00005662"/>
    </source>
</evidence>
<dbReference type="CDD" id="cd07381">
    <property type="entry name" value="MPP_CapA"/>
    <property type="match status" value="1"/>
</dbReference>
<reference evidence="3 4" key="1">
    <citation type="submission" date="2020-04" db="EMBL/GenBank/DDBJ databases">
        <title>Description of novel Gluconacetobacter.</title>
        <authorList>
            <person name="Sombolestani A."/>
        </authorList>
    </citation>
    <scope>NUCLEOTIDE SEQUENCE [LARGE SCALE GENOMIC DNA]</scope>
    <source>
        <strain evidence="3 4">LMG 19747</strain>
    </source>
</reference>
<sequence length="443" mass="49117">MRLALTGDSILLRPLNSYTDPAARPLFDLIRASDVAFTNLEVVPNDYEGDPALESGGSHFGAPAHVLDDLAQAGFSLFSAANNHSLDYSISGLRKALGALKARRMCFAGIGENLEEARRPTYLTHPSGTVALLACSSTFGRGQEASEQTRDMPGRPGLNPLRFQTCHTVSPADLATLRDLSDRLGFSLIHREAIKLGFAFPRADRTVFPFLGHDFRAGERTATTTEASERDVEGIVRWIEEARLVSDLVVVSVHNHEFGHDRDGVPDYHTPPQFLRDFARRAIEAGADVIVGHGPHVIRGFELYNGKPIFYSLGNFIGQNELVGRLPSDSYTFFRAPPDMTPARLYRLRTDNDRKSFPAEPMFWESILPICTFRGRTLESIRFHAIDLQLGLPMHRRGTPILATPERGERVLERFAALSRPFGTTFRKDGASLIHDVLPDAAR</sequence>
<evidence type="ECO:0000259" key="2">
    <source>
        <dbReference type="SMART" id="SM00854"/>
    </source>
</evidence>
<protein>
    <submittedName>
        <fullName evidence="3">CapA family protein</fullName>
    </submittedName>
</protein>
<feature type="domain" description="Capsule synthesis protein CapA" evidence="2">
    <location>
        <begin position="2"/>
        <end position="320"/>
    </location>
</feature>
<organism evidence="3 4">
    <name type="scientific">Gluconacetobacter sacchari</name>
    <dbReference type="NCBI Taxonomy" id="92759"/>
    <lineage>
        <taxon>Bacteria</taxon>
        <taxon>Pseudomonadati</taxon>
        <taxon>Pseudomonadota</taxon>
        <taxon>Alphaproteobacteria</taxon>
        <taxon>Acetobacterales</taxon>
        <taxon>Acetobacteraceae</taxon>
        <taxon>Gluconacetobacter</taxon>
    </lineage>
</organism>
<dbReference type="SUPFAM" id="SSF56300">
    <property type="entry name" value="Metallo-dependent phosphatases"/>
    <property type="match status" value="1"/>
</dbReference>
<evidence type="ECO:0000313" key="4">
    <source>
        <dbReference type="Proteomes" id="UP000589085"/>
    </source>
</evidence>
<comment type="similarity">
    <text evidence="1">Belongs to the CapA family.</text>
</comment>
<dbReference type="SMART" id="SM00854">
    <property type="entry name" value="PGA_cap"/>
    <property type="match status" value="1"/>
</dbReference>
<accession>A0A7W4ICW8</accession>
<gene>
    <name evidence="3" type="ORF">HLH48_10265</name>
</gene>
<dbReference type="AlphaFoldDB" id="A0A7W4ICW8"/>
<dbReference type="Proteomes" id="UP000589085">
    <property type="component" value="Unassembled WGS sequence"/>
</dbReference>
<evidence type="ECO:0000313" key="3">
    <source>
        <dbReference type="EMBL" id="MBB2160555.1"/>
    </source>
</evidence>
<dbReference type="EMBL" id="JABEQJ010000011">
    <property type="protein sequence ID" value="MBB2160555.1"/>
    <property type="molecule type" value="Genomic_DNA"/>
</dbReference>
<proteinExistence type="inferred from homology"/>
<dbReference type="RefSeq" id="WP_182997415.1">
    <property type="nucleotide sequence ID" value="NZ_JABEQJ010000011.1"/>
</dbReference>
<dbReference type="PANTHER" id="PTHR33393:SF11">
    <property type="entry name" value="POLYGLUTAMINE SYNTHESIS ACCESSORY PROTEIN RV0574C-RELATED"/>
    <property type="match status" value="1"/>
</dbReference>
<dbReference type="PANTHER" id="PTHR33393">
    <property type="entry name" value="POLYGLUTAMINE SYNTHESIS ACCESSORY PROTEIN RV0574C-RELATED"/>
    <property type="match status" value="1"/>
</dbReference>
<comment type="caution">
    <text evidence="3">The sequence shown here is derived from an EMBL/GenBank/DDBJ whole genome shotgun (WGS) entry which is preliminary data.</text>
</comment>
<dbReference type="InterPro" id="IPR029052">
    <property type="entry name" value="Metallo-depent_PP-like"/>
</dbReference>
<dbReference type="Pfam" id="PF09587">
    <property type="entry name" value="PGA_cap"/>
    <property type="match status" value="1"/>
</dbReference>
<name>A0A7W4ICW8_9PROT</name>
<dbReference type="InterPro" id="IPR052169">
    <property type="entry name" value="CW_Biosynth-Accessory"/>
</dbReference>